<feature type="domain" description="Polymerase/histidinol phosphatase N-terminal" evidence="9">
    <location>
        <begin position="3"/>
        <end position="70"/>
    </location>
</feature>
<dbReference type="PATRIC" id="fig|1619089.3.peg.295"/>
<dbReference type="Pfam" id="PF14579">
    <property type="entry name" value="HHH_6"/>
    <property type="match status" value="1"/>
</dbReference>
<dbReference type="Gene3D" id="1.10.10.1600">
    <property type="entry name" value="Bacterial DNA polymerase III alpha subunit, thumb domain"/>
    <property type="match status" value="1"/>
</dbReference>
<evidence type="ECO:0000256" key="2">
    <source>
        <dbReference type="ARBA" id="ARBA00012417"/>
    </source>
</evidence>
<dbReference type="Pfam" id="PF17657">
    <property type="entry name" value="DNA_pol3_finger"/>
    <property type="match status" value="1"/>
</dbReference>
<dbReference type="GO" id="GO:0008408">
    <property type="term" value="F:3'-5' exonuclease activity"/>
    <property type="evidence" value="ECO:0007669"/>
    <property type="project" value="InterPro"/>
</dbReference>
<dbReference type="AlphaFoldDB" id="A0A0F9ZJ22"/>
<evidence type="ECO:0000256" key="5">
    <source>
        <dbReference type="ARBA" id="ARBA00022695"/>
    </source>
</evidence>
<name>A0A0F9ZJ22_9BACT</name>
<protein>
    <recommendedName>
        <fullName evidence="3">DNA polymerase III subunit alpha</fullName>
        <ecNumber evidence="2">2.7.7.7</ecNumber>
    </recommendedName>
</protein>
<dbReference type="InterPro" id="IPR041931">
    <property type="entry name" value="DNA_pol3_alpha_thumb_dom"/>
</dbReference>
<dbReference type="InterPro" id="IPR016195">
    <property type="entry name" value="Pol/histidinol_Pase-like"/>
</dbReference>
<evidence type="ECO:0000256" key="7">
    <source>
        <dbReference type="ARBA" id="ARBA00022932"/>
    </source>
</evidence>
<evidence type="ECO:0000256" key="1">
    <source>
        <dbReference type="ARBA" id="ARBA00004496"/>
    </source>
</evidence>
<dbReference type="InterPro" id="IPR011708">
    <property type="entry name" value="DNA_pol3_alpha_NTPase_dom"/>
</dbReference>
<dbReference type="Gene3D" id="1.10.150.870">
    <property type="match status" value="1"/>
</dbReference>
<reference evidence="10 11" key="1">
    <citation type="journal article" date="2015" name="Nature">
        <title>rRNA introns, odd ribosomes, and small enigmatic genomes across a large radiation of phyla.</title>
        <authorList>
            <person name="Brown C.T."/>
            <person name="Hug L.A."/>
            <person name="Thomas B.C."/>
            <person name="Sharon I."/>
            <person name="Castelle C.J."/>
            <person name="Singh A."/>
            <person name="Wilkins M.J."/>
            <person name="Williams K.H."/>
            <person name="Banfield J.F."/>
        </authorList>
    </citation>
    <scope>NUCLEOTIDE SEQUENCE [LARGE SCALE GENOMIC DNA]</scope>
</reference>
<dbReference type="GO" id="GO:0003887">
    <property type="term" value="F:DNA-directed DNA polymerase activity"/>
    <property type="evidence" value="ECO:0007669"/>
    <property type="project" value="UniProtKB-KW"/>
</dbReference>
<organism evidence="10 11">
    <name type="scientific">candidate division WS6 bacterium GW2011_GWC1_33_20</name>
    <dbReference type="NCBI Taxonomy" id="1619089"/>
    <lineage>
        <taxon>Bacteria</taxon>
        <taxon>Candidatus Dojkabacteria</taxon>
    </lineage>
</organism>
<dbReference type="InterPro" id="IPR040982">
    <property type="entry name" value="DNA_pol3_finger"/>
</dbReference>
<evidence type="ECO:0000256" key="3">
    <source>
        <dbReference type="ARBA" id="ARBA00019114"/>
    </source>
</evidence>
<evidence type="ECO:0000256" key="6">
    <source>
        <dbReference type="ARBA" id="ARBA00022705"/>
    </source>
</evidence>
<dbReference type="EMBL" id="LBOV01000005">
    <property type="protein sequence ID" value="KKP44198.1"/>
    <property type="molecule type" value="Genomic_DNA"/>
</dbReference>
<dbReference type="SUPFAM" id="SSF89550">
    <property type="entry name" value="PHP domain-like"/>
    <property type="match status" value="1"/>
</dbReference>
<keyword evidence="5 10" id="KW-0548">Nucleotidyltransferase</keyword>
<dbReference type="PANTHER" id="PTHR32294">
    <property type="entry name" value="DNA POLYMERASE III SUBUNIT ALPHA"/>
    <property type="match status" value="1"/>
</dbReference>
<comment type="catalytic activity">
    <reaction evidence="8">
        <text>DNA(n) + a 2'-deoxyribonucleoside 5'-triphosphate = DNA(n+1) + diphosphate</text>
        <dbReference type="Rhea" id="RHEA:22508"/>
        <dbReference type="Rhea" id="RHEA-COMP:17339"/>
        <dbReference type="Rhea" id="RHEA-COMP:17340"/>
        <dbReference type="ChEBI" id="CHEBI:33019"/>
        <dbReference type="ChEBI" id="CHEBI:61560"/>
        <dbReference type="ChEBI" id="CHEBI:173112"/>
        <dbReference type="EC" id="2.7.7.7"/>
    </reaction>
</comment>
<evidence type="ECO:0000313" key="10">
    <source>
        <dbReference type="EMBL" id="KKP44198.1"/>
    </source>
</evidence>
<gene>
    <name evidence="10" type="ORF">UR34_C0005G0021</name>
</gene>
<keyword evidence="7" id="KW-0239">DNA-directed DNA polymerase</keyword>
<evidence type="ECO:0000256" key="8">
    <source>
        <dbReference type="ARBA" id="ARBA00049244"/>
    </source>
</evidence>
<dbReference type="InterPro" id="IPR004365">
    <property type="entry name" value="NA-bd_OB_tRNA"/>
</dbReference>
<dbReference type="CDD" id="cd04485">
    <property type="entry name" value="DnaE_OBF"/>
    <property type="match status" value="1"/>
</dbReference>
<dbReference type="InterPro" id="IPR029460">
    <property type="entry name" value="DNAPol_HHH"/>
</dbReference>
<evidence type="ECO:0000256" key="4">
    <source>
        <dbReference type="ARBA" id="ARBA00022679"/>
    </source>
</evidence>
<dbReference type="Proteomes" id="UP000034302">
    <property type="component" value="Unassembled WGS sequence"/>
</dbReference>
<dbReference type="Pfam" id="PF01336">
    <property type="entry name" value="tRNA_anti-codon"/>
    <property type="match status" value="1"/>
</dbReference>
<dbReference type="InterPro" id="IPR003141">
    <property type="entry name" value="Pol/His_phosphatase_N"/>
</dbReference>
<dbReference type="NCBIfam" id="TIGR00594">
    <property type="entry name" value="polc"/>
    <property type="match status" value="1"/>
</dbReference>
<keyword evidence="6" id="KW-0235">DNA replication</keyword>
<dbReference type="EC" id="2.7.7.7" evidence="2"/>
<sequence>MFTHLHLHTEYSLLDATIRLPDLVKKLSESGMNACAITDHGNMYGVLKFKSAMKEAGLKPILGCEIYIAPRGMDQKDFGIDNKYFHLVLLAKNLEGYKNLVKIVSIAHMEGFYYKPRIDFETLSKYSSGLIALSACLAGPISKPILEGHYDLALERAKEYSKLFKDNFYIEIQRNGMEEQDTVNEGLLKISKELKLPIVATCDSHYLNREDANIQEILWCISDGKTWEDPLRRKMPTNEFYVKTPEEMEKLFKDIPEAIENTQKIVEMTEDFDITFGRVEPKFLDLPEGETSESYLRKLTFEGAKVKYGKVNKELRERLNYELEIINSKGYNDYFLVVRDFVTFCIKNGIVVGMRGSGCGSVVAYCTEITNIEPINWELYFERFLNPERDSPPDFDIDIADKRRNELLEYTVEKYGIDNVKQIGTFSKLQTRQAIKDVGRVLGIELATTDRLAKMVEIVFGKSKDIDYMIEHNPEFAEIINSSDITKELASIVRKVSGICRGTSTHACGIIVTPEPVVNYCAIQRDSHGGGMGMTQFEMSDIEYVGLMKFDFLGLRNLNVIGEAVTKIKVNRDVDLDLLSLDANDKETYEVIKSGHTVGVFQMESEGMKRTIKALQPETQEDICYILAAYRPGPMQYISEYAAVKKGKQEPDYVFPELQPVLEVTNGVITYQEQVMKIAQVIAGYTLGAADLLRRAMGKKKMEIMDKEKPKFLAGSKENGFDVAQSERLWDKLVQFANYGFNKAHSASYATIAYWTAYLKAHYPLEFMAALLEGDLDNFDRVIIDLNECERLGIDVLPPTINQSKVFFTIEDEDSIRFGLGGIKNIGSDVVQAIVKERKENGIYKNLDDFVVRTIKKGVQKRAIEYLIMAGTMDEFGERNALLSISPLIFERAKKSNSSQSLGQIDIFSLSTENGNISTETQVTQLPNIEKAPRYQILQWEKDLLGLYFSSHPLDHLQDFFESKKVVSVKDALEKRNNSLIVLGVMVNKIRKITTKKGEMMAFLTVEDKSGLADVIVFPRTYQDIKDSLVVGKPILIAAKISVKNNDKSIVMERAKYIDEAEHGDSFEGVTFRIREKHSPKEIKLLKEYISTSNGDVPVRIIVSSSKENKSVVLEKKIEMNSETKKWLRKF</sequence>
<dbReference type="Pfam" id="PF02811">
    <property type="entry name" value="PHP"/>
    <property type="match status" value="1"/>
</dbReference>
<dbReference type="InterPro" id="IPR004013">
    <property type="entry name" value="PHP_dom"/>
</dbReference>
<evidence type="ECO:0000259" key="9">
    <source>
        <dbReference type="SMART" id="SM00481"/>
    </source>
</evidence>
<dbReference type="GO" id="GO:0006260">
    <property type="term" value="P:DNA replication"/>
    <property type="evidence" value="ECO:0007669"/>
    <property type="project" value="UniProtKB-KW"/>
</dbReference>
<dbReference type="SMART" id="SM00481">
    <property type="entry name" value="POLIIIAc"/>
    <property type="match status" value="1"/>
</dbReference>
<comment type="subcellular location">
    <subcellularLocation>
        <location evidence="1">Cytoplasm</location>
    </subcellularLocation>
</comment>
<dbReference type="CDD" id="cd12113">
    <property type="entry name" value="PHP_PolIIIA_DnaE3"/>
    <property type="match status" value="1"/>
</dbReference>
<comment type="caution">
    <text evidence="10">The sequence shown here is derived from an EMBL/GenBank/DDBJ whole genome shotgun (WGS) entry which is preliminary data.</text>
</comment>
<proteinExistence type="predicted"/>
<evidence type="ECO:0000313" key="11">
    <source>
        <dbReference type="Proteomes" id="UP000034302"/>
    </source>
</evidence>
<accession>A0A0F9ZJ22</accession>
<keyword evidence="4 10" id="KW-0808">Transferase</keyword>
<dbReference type="Pfam" id="PF07733">
    <property type="entry name" value="DNA_pol3_alpha"/>
    <property type="match status" value="1"/>
</dbReference>
<dbReference type="NCBIfam" id="NF004226">
    <property type="entry name" value="PRK05673.1"/>
    <property type="match status" value="1"/>
</dbReference>
<dbReference type="Gene3D" id="3.20.20.140">
    <property type="entry name" value="Metal-dependent hydrolases"/>
    <property type="match status" value="1"/>
</dbReference>
<dbReference type="PANTHER" id="PTHR32294:SF0">
    <property type="entry name" value="DNA POLYMERASE III SUBUNIT ALPHA"/>
    <property type="match status" value="1"/>
</dbReference>
<dbReference type="InterPro" id="IPR004805">
    <property type="entry name" value="DnaE2/DnaE/PolC"/>
</dbReference>